<keyword evidence="3" id="KW-1185">Reference proteome</keyword>
<dbReference type="Proteomes" id="UP000678393">
    <property type="component" value="Unassembled WGS sequence"/>
</dbReference>
<feature type="compositionally biased region" description="Basic and acidic residues" evidence="1">
    <location>
        <begin position="409"/>
        <end position="440"/>
    </location>
</feature>
<comment type="caution">
    <text evidence="2">The sequence shown here is derived from an EMBL/GenBank/DDBJ whole genome shotgun (WGS) entry which is preliminary data.</text>
</comment>
<dbReference type="AlphaFoldDB" id="A0A8S3ZF86"/>
<organism evidence="2 3">
    <name type="scientific">Candidula unifasciata</name>
    <dbReference type="NCBI Taxonomy" id="100452"/>
    <lineage>
        <taxon>Eukaryota</taxon>
        <taxon>Metazoa</taxon>
        <taxon>Spiralia</taxon>
        <taxon>Lophotrochozoa</taxon>
        <taxon>Mollusca</taxon>
        <taxon>Gastropoda</taxon>
        <taxon>Heterobranchia</taxon>
        <taxon>Euthyneura</taxon>
        <taxon>Panpulmonata</taxon>
        <taxon>Eupulmonata</taxon>
        <taxon>Stylommatophora</taxon>
        <taxon>Helicina</taxon>
        <taxon>Helicoidea</taxon>
        <taxon>Geomitridae</taxon>
        <taxon>Candidula</taxon>
    </lineage>
</organism>
<evidence type="ECO:0000313" key="3">
    <source>
        <dbReference type="Proteomes" id="UP000678393"/>
    </source>
</evidence>
<accession>A0A8S3ZF86</accession>
<feature type="region of interest" description="Disordered" evidence="1">
    <location>
        <begin position="518"/>
        <end position="546"/>
    </location>
</feature>
<reference evidence="2" key="1">
    <citation type="submission" date="2021-04" db="EMBL/GenBank/DDBJ databases">
        <authorList>
            <consortium name="Molecular Ecology Group"/>
        </authorList>
    </citation>
    <scope>NUCLEOTIDE SEQUENCE</scope>
</reference>
<feature type="non-terminal residue" evidence="2">
    <location>
        <position position="1"/>
    </location>
</feature>
<protein>
    <submittedName>
        <fullName evidence="2">Uncharacterized protein</fullName>
    </submittedName>
</protein>
<feature type="compositionally biased region" description="Polar residues" evidence="1">
    <location>
        <begin position="60"/>
        <end position="81"/>
    </location>
</feature>
<gene>
    <name evidence="2" type="ORF">CUNI_LOCUS12143</name>
</gene>
<proteinExistence type="predicted"/>
<feature type="region of interest" description="Disordered" evidence="1">
    <location>
        <begin position="1"/>
        <end position="86"/>
    </location>
</feature>
<sequence length="588" mass="68520">VSNLISARAPEVWRPNTWVPGQDQRQVTSHVSSSSSYPSVSQVQGNYSKTGGQHAARTAPQVSGKSYQGSSQNEGQSYNIKTNRKQEKLHAFGPAAEIRPEIGYPDNRYSQPEHYRHAAAVYDELTSPDPLGMRQEDLKSFRGRGGRLFERRKKRSDKFIIDDTTVKALAPSAKLEAMLSQTPRKEITPWQAAEAYGGNVESAFSNLSEWETAQRQPVNRNPPHLTQQRTAFRSTLTRDESPSLAKSANFNRTARGWSVDRETRFDDKLRHISQPRQPFAIETARNEPHSYTQAARQNLKTWQTAQEEPHSYRQDSHKLKTWLTTQEEPDSYSQDYNKKLKTWQTTQEDPDSYRQDFNNKLKTWQTTQEEPDSYRQDFNNKLKTWQTTQEEPDSYRQDFNNKRKPRQTVQDEHDTYRQDFNKLKTRQKVRDEPDSYRQDSHNKLTTWQTVQQESDSYRPDAQNQMKTWETTHDEPDSYREHFNNKMKTWQNITESALADNSAQNWPVRQRDNRENYYSTGRRGQWSRTAREEKAHPSNWPSATHQVPLSRSWHSGSQISPGYGNDIDWSGYYNSPVAYRQPIIPGTDL</sequence>
<evidence type="ECO:0000313" key="2">
    <source>
        <dbReference type="EMBL" id="CAG5126585.1"/>
    </source>
</evidence>
<dbReference type="EMBL" id="CAJHNH020002391">
    <property type="protein sequence ID" value="CAG5126585.1"/>
    <property type="molecule type" value="Genomic_DNA"/>
</dbReference>
<name>A0A8S3ZF86_9EUPU</name>
<feature type="compositionally biased region" description="Low complexity" evidence="1">
    <location>
        <begin position="24"/>
        <end position="44"/>
    </location>
</feature>
<feature type="region of interest" description="Disordered" evidence="1">
    <location>
        <begin position="385"/>
        <end position="440"/>
    </location>
</feature>
<evidence type="ECO:0000256" key="1">
    <source>
        <dbReference type="SAM" id="MobiDB-lite"/>
    </source>
</evidence>